<reference evidence="4" key="1">
    <citation type="journal article" date="2019" name="Int. J. Syst. Evol. Microbiol.">
        <title>The Global Catalogue of Microorganisms (GCM) 10K type strain sequencing project: providing services to taxonomists for standard genome sequencing and annotation.</title>
        <authorList>
            <consortium name="The Broad Institute Genomics Platform"/>
            <consortium name="The Broad Institute Genome Sequencing Center for Infectious Disease"/>
            <person name="Wu L."/>
            <person name="Ma J."/>
        </authorList>
    </citation>
    <scope>NUCLEOTIDE SEQUENCE [LARGE SCALE GENOMIC DNA]</scope>
    <source>
        <strain evidence="4">IBRC 10765</strain>
    </source>
</reference>
<keyword evidence="1" id="KW-0732">Signal</keyword>
<feature type="chain" id="PRO_5046791499" evidence="1">
    <location>
        <begin position="23"/>
        <end position="1141"/>
    </location>
</feature>
<name>A0ABV7ZXR0_9GAMM</name>
<organism evidence="3 4">
    <name type="scientific">Saccharospirillum mangrovi</name>
    <dbReference type="NCBI Taxonomy" id="2161747"/>
    <lineage>
        <taxon>Bacteria</taxon>
        <taxon>Pseudomonadati</taxon>
        <taxon>Pseudomonadota</taxon>
        <taxon>Gammaproteobacteria</taxon>
        <taxon>Oceanospirillales</taxon>
        <taxon>Saccharospirillaceae</taxon>
        <taxon>Saccharospirillum</taxon>
    </lineage>
</organism>
<proteinExistence type="predicted"/>
<accession>A0ABV7ZXR0</accession>
<gene>
    <name evidence="3" type="ORF">ACFOOG_03785</name>
</gene>
<evidence type="ECO:0000256" key="1">
    <source>
        <dbReference type="SAM" id="SignalP"/>
    </source>
</evidence>
<dbReference type="InterPro" id="IPR000595">
    <property type="entry name" value="cNMP-bd_dom"/>
</dbReference>
<dbReference type="Proteomes" id="UP001595617">
    <property type="component" value="Unassembled WGS sequence"/>
</dbReference>
<feature type="signal peptide" evidence="1">
    <location>
        <begin position="1"/>
        <end position="22"/>
    </location>
</feature>
<dbReference type="EMBL" id="JBHRYR010000002">
    <property type="protein sequence ID" value="MFC3851947.1"/>
    <property type="molecule type" value="Genomic_DNA"/>
</dbReference>
<sequence>MTKFRRQLSAIVLLLLAISSSAATFTLPGAVGSGPFSACVSGLGGSVVNCAGNINLSGDNLAISQDVTLNISGSLSMNNNSEINAANIYTLTLVIAGNFTANNGLAINADATVNGFVDFNNNAEISGSITATGDITLKNNAIIEGSITTDSDIDIGNNTNITGELSAGGDINIGSGSVTGNCSGSGGNYPSICSSTLLAIDDFEAYGVGSISGSSGGIGWSGAWSGVAGRQQVISTAGSVMVYEDSAGDFVVGGERALQLNGSDNEAAARDTAVTFEGNTLYVSMLVRFNVNASINNQFAALWFDQPTFGNYPNIGLKSNQGNGGGANDLFARTRSNNEVYNTAITNGTTYFIVGRLRKTTTGSGQPFDEFALWVNPPTLATETAPNVVASGDSAIAAFDRIGFRTVNLGNSDTMTLDRLAIGLDWDDVVTIADPEDVPDTELLNIELVYNGSALTCQASNVTVRACADAACTELYTDPVTVNVTPAGWTGGTSIALTNGTATVGFQRTTEGEVNLGVSGVTPAITGFTAPRCVNSGSVDASCTIDFADTGFVFDVPDVLANRPATGITVAAVNTDDETQECVPAFANVTRTLNFWSDYVSPNATGRPVSWPVSVNSTDVGLTSGTATALPLSFNASGVAEISVQYADAGSMQLNARYTGSVANGDDGLVMLSSDPFVSRPVGITLEAANGCGAIEDVSCNNTVVAGADYTLTATARAWQVDGDTDLSDNPVTPNFQLSNIALSHQLVAPSGGQLGTLGRTTYNHVPAANGVTTIADQSVSEVGIFEFSAALPNYFGAAVEHATATTGNSARFIPASIDYDVQAVALAAHPYFIGARDFVYQGQNFGLNLPSTSAPGPAVIVTARNLSGQRTVNYFGSFFRSPNNVATTVEHDAVNMDTEQTRVLQSGGTVLGHMNTGFDAGKNYSGWLVFNFPYPQWRYERSGTPDELTANEAPQEIRGIWTIPQASLEDPEACTGSNCADSATLTQALSGPQLVYGRLRLRDVSGPVQVPLDMPVQYEVWDGTRFSLYAAETGGDQTPLHVSNFTRTIVPGVGNLLENDASLSWNSAVAGEGSIRLTVSAVAQAAGRNEGVYRATAQGIPAHLRFDWNADGTAEPPSATASFGFYTGRAPLLFRMPIGR</sequence>
<dbReference type="RefSeq" id="WP_380693522.1">
    <property type="nucleotide sequence ID" value="NZ_JBHRYR010000002.1"/>
</dbReference>
<dbReference type="PROSITE" id="PS50042">
    <property type="entry name" value="CNMP_BINDING_3"/>
    <property type="match status" value="1"/>
</dbReference>
<evidence type="ECO:0000313" key="4">
    <source>
        <dbReference type="Proteomes" id="UP001595617"/>
    </source>
</evidence>
<protein>
    <submittedName>
        <fullName evidence="3">DUF6701 domain-containing protein</fullName>
    </submittedName>
</protein>
<dbReference type="InterPro" id="IPR046524">
    <property type="entry name" value="DUF6701"/>
</dbReference>
<dbReference type="Pfam" id="PF20419">
    <property type="entry name" value="DUF6701"/>
    <property type="match status" value="1"/>
</dbReference>
<feature type="domain" description="Cyclic nucleotide-binding" evidence="2">
    <location>
        <begin position="345"/>
        <end position="407"/>
    </location>
</feature>
<keyword evidence="4" id="KW-1185">Reference proteome</keyword>
<comment type="caution">
    <text evidence="3">The sequence shown here is derived from an EMBL/GenBank/DDBJ whole genome shotgun (WGS) entry which is preliminary data.</text>
</comment>
<evidence type="ECO:0000313" key="3">
    <source>
        <dbReference type="EMBL" id="MFC3851947.1"/>
    </source>
</evidence>
<evidence type="ECO:0000259" key="2">
    <source>
        <dbReference type="PROSITE" id="PS50042"/>
    </source>
</evidence>